<sequence length="627" mass="70138">MCAHVSLPSDNENSNANNLQRTRSQNAEVVRPAGNVYRISTLKDFLPLNHADALHTTADGIASPYSTRGSHLPSLIQSRSSASVAGLQRPKSPWTKRTNSVSAAEMPLLRKRRDSETSDDMLEIAHSSAAGWGGGDNDSRRMSYAASILNTPQVRSQRLIGSTNPRYRWEQYWKSEDQLKTIKSKAIRKYYERNNYLIQHYMYIDRLLDSSLPHDLIQEYQATHVRAMRKKSWQKDLPETIDEGADEESTSPPHIYHERAGSQDSIFDDGDFYTEGYPPPQKVIRTKDLYNVKKANTNHDSNESEPLLASSNGDIEAQEMPPDLELEEEASSQSRIVTVAIIVNLVANTALLIMKIIVVILSSSVSVLASLVDAALDFLSTAIVGITTRLISRTDQYAYPIGRRRLEPVGVLVFSVIMITAFIQVMWEALSSLTNGDHKPVQLTAPAIAIMASTVLIKGACWAWCRLIKNSSVQALAQDAMTDVVFNTFSIIFPLVGYYANIWWLDPVGGIVLSLYVIVNWSRTANEHIRNLTGASASADERNILLYLTMRFAKTIQKIQGLQAYHSGDKLNVEVDIVLDEEISLRDSHDLGESLQYVLESVPSVDRAFVHMDYADYNIPTHMFQES</sequence>
<evidence type="ECO:0000256" key="1">
    <source>
        <dbReference type="ARBA" id="ARBA00004141"/>
    </source>
</evidence>
<evidence type="ECO:0000256" key="2">
    <source>
        <dbReference type="ARBA" id="ARBA00022448"/>
    </source>
</evidence>
<dbReference type="GO" id="GO:0008324">
    <property type="term" value="F:monoatomic cation transmembrane transporter activity"/>
    <property type="evidence" value="ECO:0007669"/>
    <property type="project" value="InterPro"/>
</dbReference>
<accession>A0A2G5HHL6</accession>
<gene>
    <name evidence="9" type="ORF">CB0940_09052</name>
    <name evidence="10" type="ORF">RHO25_011331</name>
</gene>
<dbReference type="OrthoDB" id="78296at2759"/>
<dbReference type="GO" id="GO:0030003">
    <property type="term" value="P:intracellular monoatomic cation homeostasis"/>
    <property type="evidence" value="ECO:0007669"/>
    <property type="project" value="UniProtKB-ARBA"/>
</dbReference>
<keyword evidence="12" id="KW-1185">Reference proteome</keyword>
<dbReference type="InterPro" id="IPR050291">
    <property type="entry name" value="CDF_Transporter"/>
</dbReference>
<evidence type="ECO:0000313" key="9">
    <source>
        <dbReference type="EMBL" id="PIA92047.1"/>
    </source>
</evidence>
<dbReference type="PANTHER" id="PTHR43840:SF4">
    <property type="entry name" value="CDF DIVALENT METAL CATION TRANSPORTER (EUROFUNG)"/>
    <property type="match status" value="1"/>
</dbReference>
<evidence type="ECO:0000256" key="3">
    <source>
        <dbReference type="ARBA" id="ARBA00022692"/>
    </source>
</evidence>
<evidence type="ECO:0000256" key="5">
    <source>
        <dbReference type="ARBA" id="ARBA00023136"/>
    </source>
</evidence>
<feature type="region of interest" description="Disordered" evidence="6">
    <location>
        <begin position="81"/>
        <end position="102"/>
    </location>
</feature>
<dbReference type="SUPFAM" id="SSF161111">
    <property type="entry name" value="Cation efflux protein transmembrane domain-like"/>
    <property type="match status" value="1"/>
</dbReference>
<feature type="transmembrane region" description="Helical" evidence="7">
    <location>
        <begin position="480"/>
        <end position="496"/>
    </location>
</feature>
<keyword evidence="4 7" id="KW-1133">Transmembrane helix</keyword>
<name>A0A2G5HHL6_CERBT</name>
<proteinExistence type="predicted"/>
<feature type="region of interest" description="Disordered" evidence="6">
    <location>
        <begin position="1"/>
        <end position="27"/>
    </location>
</feature>
<dbReference type="GO" id="GO:0016020">
    <property type="term" value="C:membrane"/>
    <property type="evidence" value="ECO:0007669"/>
    <property type="project" value="UniProtKB-SubCell"/>
</dbReference>
<keyword evidence="3 7" id="KW-0812">Transmembrane</keyword>
<feature type="transmembrane region" description="Helical" evidence="7">
    <location>
        <begin position="409"/>
        <end position="427"/>
    </location>
</feature>
<dbReference type="FunFam" id="1.20.1510.10:FF:000005">
    <property type="entry name" value="Putative Cation diffusion facilitator 1"/>
    <property type="match status" value="1"/>
</dbReference>
<dbReference type="FunFam" id="3.30.70.1350:FF:000004">
    <property type="entry name" value="Cation diffusion facilitator 10"/>
    <property type="match status" value="1"/>
</dbReference>
<dbReference type="GO" id="GO:0098771">
    <property type="term" value="P:inorganic ion homeostasis"/>
    <property type="evidence" value="ECO:0007669"/>
    <property type="project" value="UniProtKB-ARBA"/>
</dbReference>
<dbReference type="NCBIfam" id="TIGR01297">
    <property type="entry name" value="CDF"/>
    <property type="match status" value="1"/>
</dbReference>
<dbReference type="Gene3D" id="3.30.70.1350">
    <property type="entry name" value="Cation efflux protein, cytoplasmic domain"/>
    <property type="match status" value="1"/>
</dbReference>
<evidence type="ECO:0000256" key="6">
    <source>
        <dbReference type="SAM" id="MobiDB-lite"/>
    </source>
</evidence>
<evidence type="ECO:0000259" key="8">
    <source>
        <dbReference type="Pfam" id="PF01545"/>
    </source>
</evidence>
<keyword evidence="2" id="KW-0813">Transport</keyword>
<dbReference type="SUPFAM" id="SSF160240">
    <property type="entry name" value="Cation efflux protein cytoplasmic domain-like"/>
    <property type="match status" value="1"/>
</dbReference>
<dbReference type="Proteomes" id="UP000230605">
    <property type="component" value="Chromosome 7"/>
</dbReference>
<protein>
    <submittedName>
        <fullName evidence="9">Metal tolerance protein 7</fullName>
    </submittedName>
</protein>
<evidence type="ECO:0000256" key="7">
    <source>
        <dbReference type="SAM" id="Phobius"/>
    </source>
</evidence>
<evidence type="ECO:0000313" key="11">
    <source>
        <dbReference type="Proteomes" id="UP000230605"/>
    </source>
</evidence>
<dbReference type="InterPro" id="IPR027469">
    <property type="entry name" value="Cation_efflux_TMD_sf"/>
</dbReference>
<dbReference type="InterPro" id="IPR036837">
    <property type="entry name" value="Cation_efflux_CTD_sf"/>
</dbReference>
<reference evidence="10 12" key="2">
    <citation type="submission" date="2023-09" db="EMBL/GenBank/DDBJ databases">
        <title>Complete-Gapless Cercospora beticola genome.</title>
        <authorList>
            <person name="Wyatt N.A."/>
            <person name="Spanner R.E."/>
            <person name="Bolton M.D."/>
        </authorList>
    </citation>
    <scope>NUCLEOTIDE SEQUENCE [LARGE SCALE GENOMIC DNA]</scope>
    <source>
        <strain evidence="10">Cb09-40</strain>
    </source>
</reference>
<dbReference type="AlphaFoldDB" id="A0A2G5HHL6"/>
<evidence type="ECO:0000313" key="12">
    <source>
        <dbReference type="Proteomes" id="UP001302367"/>
    </source>
</evidence>
<dbReference type="EMBL" id="LKMD01000106">
    <property type="protein sequence ID" value="PIA92047.1"/>
    <property type="molecule type" value="Genomic_DNA"/>
</dbReference>
<feature type="transmembrane region" description="Helical" evidence="7">
    <location>
        <begin position="367"/>
        <end position="388"/>
    </location>
</feature>
<dbReference type="InterPro" id="IPR002524">
    <property type="entry name" value="Cation_efflux"/>
</dbReference>
<reference evidence="9 11" key="1">
    <citation type="submission" date="2015-10" db="EMBL/GenBank/DDBJ databases">
        <title>The cercosporin biosynthetic gene cluster was horizontally transferred to several fungal lineages and shown to be expanded in Cercospora beticola based on microsynteny with recipient genomes.</title>
        <authorList>
            <person name="De Jonge R."/>
            <person name="Ebert M.K."/>
            <person name="Suttle J.C."/>
            <person name="Jurick Ii W.M."/>
            <person name="Secor G.A."/>
            <person name="Thomma B.P."/>
            <person name="Van De Peer Y."/>
            <person name="Bolton M.D."/>
        </authorList>
    </citation>
    <scope>NUCLEOTIDE SEQUENCE [LARGE SCALE GENOMIC DNA]</scope>
    <source>
        <strain evidence="9 11">09-40</strain>
    </source>
</reference>
<dbReference type="Gene3D" id="1.20.1510.10">
    <property type="entry name" value="Cation efflux protein transmembrane domain"/>
    <property type="match status" value="1"/>
</dbReference>
<dbReference type="InterPro" id="IPR058533">
    <property type="entry name" value="Cation_efflux_TM"/>
</dbReference>
<keyword evidence="5 7" id="KW-0472">Membrane</keyword>
<dbReference type="Pfam" id="PF01545">
    <property type="entry name" value="Cation_efflux"/>
    <property type="match status" value="1"/>
</dbReference>
<dbReference type="Proteomes" id="UP001302367">
    <property type="component" value="Chromosome 7"/>
</dbReference>
<dbReference type="PANTHER" id="PTHR43840">
    <property type="entry name" value="MITOCHONDRIAL METAL TRANSPORTER 1-RELATED"/>
    <property type="match status" value="1"/>
</dbReference>
<feature type="compositionally biased region" description="Polar residues" evidence="6">
    <location>
        <begin position="8"/>
        <end position="27"/>
    </location>
</feature>
<evidence type="ECO:0000256" key="4">
    <source>
        <dbReference type="ARBA" id="ARBA00022989"/>
    </source>
</evidence>
<feature type="domain" description="Cation efflux protein transmembrane" evidence="8">
    <location>
        <begin position="341"/>
        <end position="532"/>
    </location>
</feature>
<organism evidence="9 11">
    <name type="scientific">Cercospora beticola</name>
    <name type="common">Sugarbeet leaf spot fungus</name>
    <dbReference type="NCBI Taxonomy" id="122368"/>
    <lineage>
        <taxon>Eukaryota</taxon>
        <taxon>Fungi</taxon>
        <taxon>Dikarya</taxon>
        <taxon>Ascomycota</taxon>
        <taxon>Pezizomycotina</taxon>
        <taxon>Dothideomycetes</taxon>
        <taxon>Dothideomycetidae</taxon>
        <taxon>Mycosphaerellales</taxon>
        <taxon>Mycosphaerellaceae</taxon>
        <taxon>Cercospora</taxon>
    </lineage>
</organism>
<comment type="subcellular location">
    <subcellularLocation>
        <location evidence="1">Membrane</location>
        <topology evidence="1">Multi-pass membrane protein</topology>
    </subcellularLocation>
</comment>
<feature type="transmembrane region" description="Helical" evidence="7">
    <location>
        <begin position="336"/>
        <end position="361"/>
    </location>
</feature>
<feature type="transmembrane region" description="Helical" evidence="7">
    <location>
        <begin position="447"/>
        <end position="468"/>
    </location>
</feature>
<evidence type="ECO:0000313" key="10">
    <source>
        <dbReference type="EMBL" id="WPB06672.1"/>
    </source>
</evidence>
<dbReference type="EMBL" id="CP134190">
    <property type="protein sequence ID" value="WPB06672.1"/>
    <property type="molecule type" value="Genomic_DNA"/>
</dbReference>